<protein>
    <submittedName>
        <fullName evidence="1">Uncharacterized protein</fullName>
    </submittedName>
</protein>
<name>A0A9W6ZGR0_9STRA</name>
<keyword evidence="2" id="KW-1185">Reference proteome</keyword>
<proteinExistence type="predicted"/>
<reference evidence="2" key="1">
    <citation type="journal article" date="2023" name="Commun. Biol.">
        <title>Genome analysis of Parmales, the sister group of diatoms, reveals the evolutionary specialization of diatoms from phago-mixotrophs to photoautotrophs.</title>
        <authorList>
            <person name="Ban H."/>
            <person name="Sato S."/>
            <person name="Yoshikawa S."/>
            <person name="Yamada K."/>
            <person name="Nakamura Y."/>
            <person name="Ichinomiya M."/>
            <person name="Sato N."/>
            <person name="Blanc-Mathieu R."/>
            <person name="Endo H."/>
            <person name="Kuwata A."/>
            <person name="Ogata H."/>
        </authorList>
    </citation>
    <scope>NUCLEOTIDE SEQUENCE [LARGE SCALE GENOMIC DNA]</scope>
    <source>
        <strain evidence="2">NIES 3701</strain>
    </source>
</reference>
<evidence type="ECO:0000313" key="2">
    <source>
        <dbReference type="Proteomes" id="UP001165085"/>
    </source>
</evidence>
<evidence type="ECO:0000313" key="1">
    <source>
        <dbReference type="EMBL" id="GMH54057.1"/>
    </source>
</evidence>
<accession>A0A9W6ZGR0</accession>
<gene>
    <name evidence="1" type="ORF">TrST_g5744</name>
</gene>
<comment type="caution">
    <text evidence="1">The sequence shown here is derived from an EMBL/GenBank/DDBJ whole genome shotgun (WGS) entry which is preliminary data.</text>
</comment>
<organism evidence="1 2">
    <name type="scientific">Triparma strigata</name>
    <dbReference type="NCBI Taxonomy" id="1606541"/>
    <lineage>
        <taxon>Eukaryota</taxon>
        <taxon>Sar</taxon>
        <taxon>Stramenopiles</taxon>
        <taxon>Ochrophyta</taxon>
        <taxon>Bolidophyceae</taxon>
        <taxon>Parmales</taxon>
        <taxon>Triparmaceae</taxon>
        <taxon>Triparma</taxon>
    </lineage>
</organism>
<sequence length="236" mass="26278">MPIEFQHETSNHTMSDHIDYIGEPHKDNYIYCFIMHSAQARYLFEAVAKSMAAAKNDLTPVVVGPDPSELNRHLVANPDAALLCRQVFYAPDGDMTAFGLSCTPFQDDHKLTARLLELSKADPEGRNICALPRKSGDLPLHDAVRSTHVRSVPYPEKSLDVPLSTIKLLVREFPAALTIRSTRTDHDSLRGTPLEMARAKSPQDPDMVALLAACTEAFEQQRYDEIAELCKESSSQ</sequence>
<dbReference type="Proteomes" id="UP001165085">
    <property type="component" value="Unassembled WGS sequence"/>
</dbReference>
<dbReference type="EMBL" id="BRXY01000024">
    <property type="protein sequence ID" value="GMH54057.1"/>
    <property type="molecule type" value="Genomic_DNA"/>
</dbReference>
<dbReference type="AlphaFoldDB" id="A0A9W6ZGR0"/>